<gene>
    <name evidence="2" type="ORF">TREES_T100009957</name>
</gene>
<reference evidence="3" key="2">
    <citation type="journal article" date="2013" name="Nat. Commun.">
        <title>Genome of the Chinese tree shrew.</title>
        <authorList>
            <person name="Fan Y."/>
            <person name="Huang Z.Y."/>
            <person name="Cao C.C."/>
            <person name="Chen C.S."/>
            <person name="Chen Y.X."/>
            <person name="Fan D.D."/>
            <person name="He J."/>
            <person name="Hou H.L."/>
            <person name="Hu L."/>
            <person name="Hu X.T."/>
            <person name="Jiang X.T."/>
            <person name="Lai R."/>
            <person name="Lang Y.S."/>
            <person name="Liang B."/>
            <person name="Liao S.G."/>
            <person name="Mu D."/>
            <person name="Ma Y.Y."/>
            <person name="Niu Y.Y."/>
            <person name="Sun X.Q."/>
            <person name="Xia J.Q."/>
            <person name="Xiao J."/>
            <person name="Xiong Z.Q."/>
            <person name="Xu L."/>
            <person name="Yang L."/>
            <person name="Zhang Y."/>
            <person name="Zhao W."/>
            <person name="Zhao X.D."/>
            <person name="Zheng Y.T."/>
            <person name="Zhou J.M."/>
            <person name="Zhu Y.B."/>
            <person name="Zhang G.J."/>
            <person name="Wang J."/>
            <person name="Yao Y.G."/>
        </authorList>
    </citation>
    <scope>NUCLEOTIDE SEQUENCE [LARGE SCALE GENOMIC DNA]</scope>
</reference>
<keyword evidence="3" id="KW-1185">Reference proteome</keyword>
<dbReference type="EMBL" id="KB320764">
    <property type="protein sequence ID" value="ELW63711.1"/>
    <property type="molecule type" value="Genomic_DNA"/>
</dbReference>
<protein>
    <submittedName>
        <fullName evidence="2">Uncharacterized protein</fullName>
    </submittedName>
</protein>
<organism evidence="2 3">
    <name type="scientific">Tupaia chinensis</name>
    <name type="common">Chinese tree shrew</name>
    <name type="synonym">Tupaia belangeri chinensis</name>
    <dbReference type="NCBI Taxonomy" id="246437"/>
    <lineage>
        <taxon>Eukaryota</taxon>
        <taxon>Metazoa</taxon>
        <taxon>Chordata</taxon>
        <taxon>Craniata</taxon>
        <taxon>Vertebrata</taxon>
        <taxon>Euteleostomi</taxon>
        <taxon>Mammalia</taxon>
        <taxon>Eutheria</taxon>
        <taxon>Euarchontoglires</taxon>
        <taxon>Scandentia</taxon>
        <taxon>Tupaiidae</taxon>
        <taxon>Tupaia</taxon>
    </lineage>
</organism>
<proteinExistence type="predicted"/>
<sequence>MPTDVRGFCQTQRSLPRMVTAALTLEVKPPLLPPWQCPGPTRHRLTLAPVKHQDLENRSQNGLVHSPRISRAPLLCQEPRQAGSPHPRKARGPVEDTDQPADNDMMAVKEARQSGGQAPAPDPAFPSRGDVSCLCPLSCEPGAAITPPDHSACEDKREAPGRYRAQYQQYPAQAK</sequence>
<dbReference type="Proteomes" id="UP000011518">
    <property type="component" value="Unassembled WGS sequence"/>
</dbReference>
<dbReference type="AlphaFoldDB" id="L9KLR9"/>
<evidence type="ECO:0000313" key="2">
    <source>
        <dbReference type="EMBL" id="ELW63711.1"/>
    </source>
</evidence>
<evidence type="ECO:0000256" key="1">
    <source>
        <dbReference type="SAM" id="MobiDB-lite"/>
    </source>
</evidence>
<dbReference type="InParanoid" id="L9KLR9"/>
<name>L9KLR9_TUPCH</name>
<evidence type="ECO:0000313" key="3">
    <source>
        <dbReference type="Proteomes" id="UP000011518"/>
    </source>
</evidence>
<feature type="region of interest" description="Disordered" evidence="1">
    <location>
        <begin position="76"/>
        <end position="127"/>
    </location>
</feature>
<accession>L9KLR9</accession>
<reference evidence="3" key="1">
    <citation type="submission" date="2012-07" db="EMBL/GenBank/DDBJ databases">
        <title>Genome of the Chinese tree shrew, a rising model animal genetically related to primates.</title>
        <authorList>
            <person name="Zhang G."/>
            <person name="Fan Y."/>
            <person name="Yao Y."/>
            <person name="Huang Z."/>
        </authorList>
    </citation>
    <scope>NUCLEOTIDE SEQUENCE [LARGE SCALE GENOMIC DNA]</scope>
</reference>